<dbReference type="EMBL" id="CAXHTB010000023">
    <property type="protein sequence ID" value="CAL0331177.1"/>
    <property type="molecule type" value="Genomic_DNA"/>
</dbReference>
<comment type="caution">
    <text evidence="1">The sequence shown here is derived from an EMBL/GenBank/DDBJ whole genome shotgun (WGS) entry which is preliminary data.</text>
</comment>
<sequence length="80" mass="9118">MDAYYKVKMKGLDSFKEKIKEGTRRVMNLKAGRKKSLENNPASSSDDNPVVFNTSTVPWQARTKEFISVRLNYLMVSSAL</sequence>
<protein>
    <submittedName>
        <fullName evidence="1">Uncharacterized protein</fullName>
    </submittedName>
</protein>
<evidence type="ECO:0000313" key="1">
    <source>
        <dbReference type="EMBL" id="CAL0331177.1"/>
    </source>
</evidence>
<name>A0AAV1YB06_LUPLU</name>
<organism evidence="1 2">
    <name type="scientific">Lupinus luteus</name>
    <name type="common">European yellow lupine</name>
    <dbReference type="NCBI Taxonomy" id="3873"/>
    <lineage>
        <taxon>Eukaryota</taxon>
        <taxon>Viridiplantae</taxon>
        <taxon>Streptophyta</taxon>
        <taxon>Embryophyta</taxon>
        <taxon>Tracheophyta</taxon>
        <taxon>Spermatophyta</taxon>
        <taxon>Magnoliopsida</taxon>
        <taxon>eudicotyledons</taxon>
        <taxon>Gunneridae</taxon>
        <taxon>Pentapetalae</taxon>
        <taxon>rosids</taxon>
        <taxon>fabids</taxon>
        <taxon>Fabales</taxon>
        <taxon>Fabaceae</taxon>
        <taxon>Papilionoideae</taxon>
        <taxon>50 kb inversion clade</taxon>
        <taxon>genistoids sensu lato</taxon>
        <taxon>core genistoids</taxon>
        <taxon>Genisteae</taxon>
        <taxon>Lupinus</taxon>
    </lineage>
</organism>
<keyword evidence="2" id="KW-1185">Reference proteome</keyword>
<gene>
    <name evidence="1" type="ORF">LLUT_LOCUS32237</name>
</gene>
<dbReference type="AlphaFoldDB" id="A0AAV1YB06"/>
<reference evidence="1 2" key="1">
    <citation type="submission" date="2024-03" db="EMBL/GenBank/DDBJ databases">
        <authorList>
            <person name="Martinez-Hernandez J."/>
        </authorList>
    </citation>
    <scope>NUCLEOTIDE SEQUENCE [LARGE SCALE GENOMIC DNA]</scope>
</reference>
<proteinExistence type="predicted"/>
<dbReference type="Proteomes" id="UP001497480">
    <property type="component" value="Unassembled WGS sequence"/>
</dbReference>
<accession>A0AAV1YB06</accession>
<evidence type="ECO:0000313" key="2">
    <source>
        <dbReference type="Proteomes" id="UP001497480"/>
    </source>
</evidence>